<sequence>MMIDAVMDIAGRVRSLRCLAPSGNSLGDATYYFRSPNRSSRPETTGHGHEYYRRAPALSR</sequence>
<organism evidence="2">
    <name type="scientific">uncultured Thermomicrobiales bacterium</name>
    <dbReference type="NCBI Taxonomy" id="1645740"/>
    <lineage>
        <taxon>Bacteria</taxon>
        <taxon>Pseudomonadati</taxon>
        <taxon>Thermomicrobiota</taxon>
        <taxon>Thermomicrobia</taxon>
        <taxon>Thermomicrobiales</taxon>
        <taxon>environmental samples</taxon>
    </lineage>
</organism>
<feature type="compositionally biased region" description="Basic and acidic residues" evidence="1">
    <location>
        <begin position="40"/>
        <end position="53"/>
    </location>
</feature>
<evidence type="ECO:0000313" key="2">
    <source>
        <dbReference type="EMBL" id="CAA9564784.1"/>
    </source>
</evidence>
<dbReference type="AlphaFoldDB" id="A0A6J4UZ10"/>
<gene>
    <name evidence="2" type="ORF">AVDCRST_MAG33-1990</name>
</gene>
<reference evidence="2" key="1">
    <citation type="submission" date="2020-02" db="EMBL/GenBank/DDBJ databases">
        <authorList>
            <person name="Meier V. D."/>
        </authorList>
    </citation>
    <scope>NUCLEOTIDE SEQUENCE</scope>
    <source>
        <strain evidence="2">AVDCRST_MAG33</strain>
    </source>
</reference>
<protein>
    <submittedName>
        <fullName evidence="2">Uncharacterized protein</fullName>
    </submittedName>
</protein>
<feature type="region of interest" description="Disordered" evidence="1">
    <location>
        <begin position="33"/>
        <end position="60"/>
    </location>
</feature>
<proteinExistence type="predicted"/>
<accession>A0A6J4UZ10</accession>
<name>A0A6J4UZ10_9BACT</name>
<dbReference type="EMBL" id="CADCWK010000217">
    <property type="protein sequence ID" value="CAA9564784.1"/>
    <property type="molecule type" value="Genomic_DNA"/>
</dbReference>
<evidence type="ECO:0000256" key="1">
    <source>
        <dbReference type="SAM" id="MobiDB-lite"/>
    </source>
</evidence>